<evidence type="ECO:0000256" key="4">
    <source>
        <dbReference type="ARBA" id="ARBA00022723"/>
    </source>
</evidence>
<feature type="chain" id="PRO_5040968468" description="Phytocyanin domain-containing protein" evidence="12">
    <location>
        <begin position="27"/>
        <end position="143"/>
    </location>
</feature>
<dbReference type="FunFam" id="2.60.40.420:FF:000067">
    <property type="entry name" value="Cupredoxin superfamily protein"/>
    <property type="match status" value="1"/>
</dbReference>
<sequence length="143" mass="15364">MAAYRRQALLLAVVATACCLTPLASATQWMVGDYAGWRAKFNMTGWADGKTFRVGDSLMFMYDKDAHTVAQLASKEDFAACNLQGSQIGFWDSGTDVVTLGSPGKMWFICTKPNHCANGMKLVIDVEDGALTPAPAPAPYFGA</sequence>
<dbReference type="GO" id="GO:0009610">
    <property type="term" value="P:response to symbiotic fungus"/>
    <property type="evidence" value="ECO:0007669"/>
    <property type="project" value="UniProtKB-ARBA"/>
</dbReference>
<keyword evidence="15" id="KW-1185">Reference proteome</keyword>
<dbReference type="Gene3D" id="2.60.40.420">
    <property type="entry name" value="Cupredoxins - blue copper proteins"/>
    <property type="match status" value="1"/>
</dbReference>
<keyword evidence="7" id="KW-1133">Transmembrane helix</keyword>
<keyword evidence="6" id="KW-0249">Electron transport</keyword>
<accession>A0A9W7X9Y9</accession>
<dbReference type="PANTHER" id="PTHR33021">
    <property type="entry name" value="BLUE COPPER PROTEIN"/>
    <property type="match status" value="1"/>
</dbReference>
<proteinExistence type="predicted"/>
<keyword evidence="8" id="KW-0186">Copper</keyword>
<organism evidence="14 15">
    <name type="scientific">Paspalum vaginatum</name>
    <name type="common">seashore paspalum</name>
    <dbReference type="NCBI Taxonomy" id="158149"/>
    <lineage>
        <taxon>Eukaryota</taxon>
        <taxon>Viridiplantae</taxon>
        <taxon>Streptophyta</taxon>
        <taxon>Embryophyta</taxon>
        <taxon>Tracheophyta</taxon>
        <taxon>Spermatophyta</taxon>
        <taxon>Magnoliopsida</taxon>
        <taxon>Liliopsida</taxon>
        <taxon>Poales</taxon>
        <taxon>Poaceae</taxon>
        <taxon>PACMAD clade</taxon>
        <taxon>Panicoideae</taxon>
        <taxon>Andropogonodae</taxon>
        <taxon>Paspaleae</taxon>
        <taxon>Paspalinae</taxon>
        <taxon>Paspalum</taxon>
    </lineage>
</organism>
<evidence type="ECO:0000256" key="5">
    <source>
        <dbReference type="ARBA" id="ARBA00022729"/>
    </source>
</evidence>
<evidence type="ECO:0000256" key="12">
    <source>
        <dbReference type="SAM" id="SignalP"/>
    </source>
</evidence>
<evidence type="ECO:0000256" key="1">
    <source>
        <dbReference type="ARBA" id="ARBA00004479"/>
    </source>
</evidence>
<evidence type="ECO:0000256" key="10">
    <source>
        <dbReference type="ARBA" id="ARBA00023157"/>
    </source>
</evidence>
<keyword evidence="4" id="KW-0479">Metal-binding</keyword>
<keyword evidence="10" id="KW-1015">Disulfide bond</keyword>
<evidence type="ECO:0000256" key="11">
    <source>
        <dbReference type="ARBA" id="ARBA00023180"/>
    </source>
</evidence>
<evidence type="ECO:0000313" key="15">
    <source>
        <dbReference type="Proteomes" id="UP001164776"/>
    </source>
</evidence>
<evidence type="ECO:0000313" key="14">
    <source>
        <dbReference type="EMBL" id="KAJ1254807.1"/>
    </source>
</evidence>
<dbReference type="CDD" id="cd04216">
    <property type="entry name" value="Phytocyanin"/>
    <property type="match status" value="1"/>
</dbReference>
<dbReference type="GO" id="GO:0009055">
    <property type="term" value="F:electron transfer activity"/>
    <property type="evidence" value="ECO:0007669"/>
    <property type="project" value="InterPro"/>
</dbReference>
<reference evidence="14 15" key="1">
    <citation type="submission" date="2022-10" db="EMBL/GenBank/DDBJ databases">
        <title>WGS assembly of Paspalum vaginatum 540-79.</title>
        <authorList>
            <person name="Sun G."/>
            <person name="Wase N."/>
            <person name="Shu S."/>
            <person name="Jenkins J."/>
            <person name="Zhou B."/>
            <person name="Torres-Rodriguez J."/>
            <person name="Chen C."/>
            <person name="Sandor L."/>
            <person name="Plott C."/>
            <person name="Yoshinga Y."/>
            <person name="Daum C."/>
            <person name="Qi P."/>
            <person name="Barry K."/>
            <person name="Lipzen A."/>
            <person name="Berry L."/>
            <person name="Pedersen C."/>
            <person name="Gottilla T."/>
            <person name="Foltz A."/>
            <person name="Yu H."/>
            <person name="O'Malley R."/>
            <person name="Zhang C."/>
            <person name="Devos K."/>
            <person name="Sigmon B."/>
            <person name="Yu B."/>
            <person name="Obata T."/>
            <person name="Schmutz J."/>
            <person name="Schnable J."/>
        </authorList>
    </citation>
    <scope>NUCLEOTIDE SEQUENCE [LARGE SCALE GENOMIC DNA]</scope>
    <source>
        <strain evidence="15">cv. 540-79</strain>
    </source>
</reference>
<keyword evidence="2" id="KW-0813">Transport</keyword>
<dbReference type="InterPro" id="IPR039391">
    <property type="entry name" value="Phytocyanin-like"/>
</dbReference>
<evidence type="ECO:0000256" key="3">
    <source>
        <dbReference type="ARBA" id="ARBA00022692"/>
    </source>
</evidence>
<evidence type="ECO:0000256" key="2">
    <source>
        <dbReference type="ARBA" id="ARBA00022448"/>
    </source>
</evidence>
<gene>
    <name evidence="14" type="ORF">BS78_K325600</name>
</gene>
<evidence type="ECO:0000256" key="7">
    <source>
        <dbReference type="ARBA" id="ARBA00022989"/>
    </source>
</evidence>
<keyword evidence="9" id="KW-0472">Membrane</keyword>
<feature type="domain" description="Phytocyanin" evidence="13">
    <location>
        <begin position="27"/>
        <end position="128"/>
    </location>
</feature>
<dbReference type="OrthoDB" id="656050at2759"/>
<dbReference type="Proteomes" id="UP001164776">
    <property type="component" value="Unassembled WGS sequence"/>
</dbReference>
<dbReference type="GO" id="GO:0005886">
    <property type="term" value="C:plasma membrane"/>
    <property type="evidence" value="ECO:0007669"/>
    <property type="project" value="TreeGrafter"/>
</dbReference>
<dbReference type="SUPFAM" id="SSF49503">
    <property type="entry name" value="Cupredoxins"/>
    <property type="match status" value="1"/>
</dbReference>
<protein>
    <recommendedName>
        <fullName evidence="13">Phytocyanin domain-containing protein</fullName>
    </recommendedName>
</protein>
<dbReference type="Pfam" id="PF02298">
    <property type="entry name" value="Cu_bind_like"/>
    <property type="match status" value="1"/>
</dbReference>
<dbReference type="GO" id="GO:0046872">
    <property type="term" value="F:metal ion binding"/>
    <property type="evidence" value="ECO:0007669"/>
    <property type="project" value="UniProtKB-KW"/>
</dbReference>
<dbReference type="InterPro" id="IPR008972">
    <property type="entry name" value="Cupredoxin"/>
</dbReference>
<keyword evidence="3" id="KW-0812">Transmembrane</keyword>
<comment type="caution">
    <text evidence="14">The sequence shown here is derived from an EMBL/GenBank/DDBJ whole genome shotgun (WGS) entry which is preliminary data.</text>
</comment>
<evidence type="ECO:0000256" key="8">
    <source>
        <dbReference type="ARBA" id="ARBA00023008"/>
    </source>
</evidence>
<comment type="subcellular location">
    <subcellularLocation>
        <location evidence="1">Membrane</location>
        <topology evidence="1">Single-pass type I membrane protein</topology>
    </subcellularLocation>
</comment>
<dbReference type="EMBL" id="MU629893">
    <property type="protein sequence ID" value="KAJ1254807.1"/>
    <property type="molecule type" value="Genomic_DNA"/>
</dbReference>
<keyword evidence="5 12" id="KW-0732">Signal</keyword>
<evidence type="ECO:0000256" key="6">
    <source>
        <dbReference type="ARBA" id="ARBA00022982"/>
    </source>
</evidence>
<name>A0A9W7X9Y9_9POAL</name>
<dbReference type="PROSITE" id="PS51485">
    <property type="entry name" value="PHYTOCYANIN"/>
    <property type="match status" value="1"/>
</dbReference>
<evidence type="ECO:0000256" key="9">
    <source>
        <dbReference type="ARBA" id="ARBA00023136"/>
    </source>
</evidence>
<feature type="signal peptide" evidence="12">
    <location>
        <begin position="1"/>
        <end position="26"/>
    </location>
</feature>
<dbReference type="AlphaFoldDB" id="A0A9W7X9Y9"/>
<keyword evidence="11" id="KW-0325">Glycoprotein</keyword>
<evidence type="ECO:0000259" key="13">
    <source>
        <dbReference type="PROSITE" id="PS51485"/>
    </source>
</evidence>
<dbReference type="PANTHER" id="PTHR33021:SF557">
    <property type="entry name" value="OS07G0165900 PROTEIN"/>
    <property type="match status" value="1"/>
</dbReference>
<dbReference type="PROSITE" id="PS51257">
    <property type="entry name" value="PROKAR_LIPOPROTEIN"/>
    <property type="match status" value="1"/>
</dbReference>
<dbReference type="InterPro" id="IPR003245">
    <property type="entry name" value="Phytocyanin_dom"/>
</dbReference>